<dbReference type="Proteomes" id="UP000184693">
    <property type="component" value="Unassembled WGS sequence"/>
</dbReference>
<accession>A0A1N6GRQ3</accession>
<dbReference type="RefSeq" id="WP_074264621.1">
    <property type="nucleotide sequence ID" value="NZ_FSRM01000001.1"/>
</dbReference>
<reference evidence="4 5" key="1">
    <citation type="submission" date="2016-11" db="EMBL/GenBank/DDBJ databases">
        <authorList>
            <person name="Jaros S."/>
            <person name="Januszkiewicz K."/>
            <person name="Wedrychowicz H."/>
        </authorList>
    </citation>
    <scope>NUCLEOTIDE SEQUENCE [LARGE SCALE GENOMIC DNA]</scope>
    <source>
        <strain evidence="4 5">GAS86</strain>
    </source>
</reference>
<evidence type="ECO:0000259" key="3">
    <source>
        <dbReference type="PROSITE" id="PS50914"/>
    </source>
</evidence>
<feature type="region of interest" description="Disordered" evidence="2">
    <location>
        <begin position="149"/>
        <end position="172"/>
    </location>
</feature>
<keyword evidence="1" id="KW-0732">Signal</keyword>
<name>A0A1N6GRQ3_9BURK</name>
<evidence type="ECO:0000313" key="5">
    <source>
        <dbReference type="Proteomes" id="UP000184693"/>
    </source>
</evidence>
<dbReference type="PANTHER" id="PTHR34606">
    <property type="entry name" value="BON DOMAIN-CONTAINING PROTEIN"/>
    <property type="match status" value="1"/>
</dbReference>
<dbReference type="Gene3D" id="3.30.1340.30">
    <property type="match status" value="2"/>
</dbReference>
<dbReference type="EMBL" id="FSRM01000001">
    <property type="protein sequence ID" value="SIO10055.1"/>
    <property type="molecule type" value="Genomic_DNA"/>
</dbReference>
<protein>
    <submittedName>
        <fullName evidence="4">BON domain-containing protein</fullName>
    </submittedName>
</protein>
<dbReference type="AlphaFoldDB" id="A0A1N6GRQ3"/>
<dbReference type="SMART" id="SM00749">
    <property type="entry name" value="BON"/>
    <property type="match status" value="2"/>
</dbReference>
<dbReference type="PROSITE" id="PS50914">
    <property type="entry name" value="BON"/>
    <property type="match status" value="2"/>
</dbReference>
<dbReference type="InterPro" id="IPR051686">
    <property type="entry name" value="Lipoprotein_DolP"/>
</dbReference>
<dbReference type="InterPro" id="IPR007055">
    <property type="entry name" value="BON_dom"/>
</dbReference>
<gene>
    <name evidence="4" type="ORF">SAMN05444168_2618</name>
</gene>
<evidence type="ECO:0000313" key="4">
    <source>
        <dbReference type="EMBL" id="SIO10055.1"/>
    </source>
</evidence>
<dbReference type="Pfam" id="PF04972">
    <property type="entry name" value="BON"/>
    <property type="match status" value="2"/>
</dbReference>
<organism evidence="4 5">
    <name type="scientific">Paraburkholderia phenazinium</name>
    <dbReference type="NCBI Taxonomy" id="60549"/>
    <lineage>
        <taxon>Bacteria</taxon>
        <taxon>Pseudomonadati</taxon>
        <taxon>Pseudomonadota</taxon>
        <taxon>Betaproteobacteria</taxon>
        <taxon>Burkholderiales</taxon>
        <taxon>Burkholderiaceae</taxon>
        <taxon>Paraburkholderia</taxon>
    </lineage>
</organism>
<feature type="domain" description="BON" evidence="3">
    <location>
        <begin position="7"/>
        <end position="74"/>
    </location>
</feature>
<evidence type="ECO:0000256" key="2">
    <source>
        <dbReference type="SAM" id="MobiDB-lite"/>
    </source>
</evidence>
<sequence>MKRALSNDDALQRAVLLELNAADVPAGRAAVAVDAGVVTLLGYVEHAGQKQAAESAALRVEGVKAVVVAIEIRGVDSEIQHDDQLAVEVLRRLAWDAWLPKDLFKVKIERGHVALLGQVDRDEQRSAALEDVTRLFGVTGVSDQITLASGDNGPRLAKTGKSNKSGGGRRGG</sequence>
<dbReference type="InterPro" id="IPR014004">
    <property type="entry name" value="Transpt-assoc_nodulatn_dom_bac"/>
</dbReference>
<feature type="domain" description="BON" evidence="3">
    <location>
        <begin position="81"/>
        <end position="149"/>
    </location>
</feature>
<evidence type="ECO:0000256" key="1">
    <source>
        <dbReference type="ARBA" id="ARBA00022729"/>
    </source>
</evidence>
<proteinExistence type="predicted"/>
<dbReference type="PANTHER" id="PTHR34606:SF4">
    <property type="entry name" value="OUTER MEMBRANE LIPOPROTEIN DOLP"/>
    <property type="match status" value="1"/>
</dbReference>